<sequence length="39" mass="4440">MSQNQDYNISDRQFQISYRPLQASLPCTACQPLYSPSTS</sequence>
<accession>A0A0A9BAE5</accession>
<name>A0A0A9BAE5_ARUDO</name>
<evidence type="ECO:0000313" key="1">
    <source>
        <dbReference type="EMBL" id="JAD60316.1"/>
    </source>
</evidence>
<reference evidence="1" key="2">
    <citation type="journal article" date="2015" name="Data Brief">
        <title>Shoot transcriptome of the giant reed, Arundo donax.</title>
        <authorList>
            <person name="Barrero R.A."/>
            <person name="Guerrero F.D."/>
            <person name="Moolhuijzen P."/>
            <person name="Goolsby J.A."/>
            <person name="Tidwell J."/>
            <person name="Bellgard S.E."/>
            <person name="Bellgard M.I."/>
        </authorList>
    </citation>
    <scope>NUCLEOTIDE SEQUENCE</scope>
    <source>
        <tissue evidence="1">Shoot tissue taken approximately 20 cm above the soil surface</tissue>
    </source>
</reference>
<reference evidence="1" key="1">
    <citation type="submission" date="2014-09" db="EMBL/GenBank/DDBJ databases">
        <authorList>
            <person name="Magalhaes I.L.F."/>
            <person name="Oliveira U."/>
            <person name="Santos F.R."/>
            <person name="Vidigal T.H.D.A."/>
            <person name="Brescovit A.D."/>
            <person name="Santos A.J."/>
        </authorList>
    </citation>
    <scope>NUCLEOTIDE SEQUENCE</scope>
    <source>
        <tissue evidence="1">Shoot tissue taken approximately 20 cm above the soil surface</tissue>
    </source>
</reference>
<dbReference type="EMBL" id="GBRH01237579">
    <property type="protein sequence ID" value="JAD60316.1"/>
    <property type="molecule type" value="Transcribed_RNA"/>
</dbReference>
<protein>
    <submittedName>
        <fullName evidence="1">Uncharacterized protein</fullName>
    </submittedName>
</protein>
<proteinExistence type="predicted"/>
<organism evidence="1">
    <name type="scientific">Arundo donax</name>
    <name type="common">Giant reed</name>
    <name type="synonym">Donax arundinaceus</name>
    <dbReference type="NCBI Taxonomy" id="35708"/>
    <lineage>
        <taxon>Eukaryota</taxon>
        <taxon>Viridiplantae</taxon>
        <taxon>Streptophyta</taxon>
        <taxon>Embryophyta</taxon>
        <taxon>Tracheophyta</taxon>
        <taxon>Spermatophyta</taxon>
        <taxon>Magnoliopsida</taxon>
        <taxon>Liliopsida</taxon>
        <taxon>Poales</taxon>
        <taxon>Poaceae</taxon>
        <taxon>PACMAD clade</taxon>
        <taxon>Arundinoideae</taxon>
        <taxon>Arundineae</taxon>
        <taxon>Arundo</taxon>
    </lineage>
</organism>
<dbReference type="AlphaFoldDB" id="A0A0A9BAE5"/>